<dbReference type="GO" id="GO:0006260">
    <property type="term" value="P:DNA replication"/>
    <property type="evidence" value="ECO:0007669"/>
    <property type="project" value="UniProtKB-KW"/>
</dbReference>
<dbReference type="InterPro" id="IPR008766">
    <property type="entry name" value="Replication_gene_A-like"/>
</dbReference>
<evidence type="ECO:0000256" key="5">
    <source>
        <dbReference type="ARBA" id="ARBA00022759"/>
    </source>
</evidence>
<sequence length="497" mass="55996">MFSDLFPALPQDGFYFETISEYGHFDGWDGDIYFTVLPNPASALDQITQYDEEQLTQLARVIALTHRQYLVRATEVETARHVQISHAFGIKVRVSNQTTMAGLVGRLSDSRWWRRQINRLADERREHLAQVNRKLGRRESEQCCSDATLSIMKARKRKTDKFLSNTYRVVTESVGLDKPTVFSLLEVAQAQQANRINELYVDIKAMEKIAVGRGWGWMLITLTAPSEYHSNPAIGKNRYNPDLSPRDANKAIGRDWVAICNALKEQGFKPHESYFGFRVTEVHEDGCPHWHILVFHAEGVLDVIGKSIKRLYRNRPSSYFEKNKDNIMRVGLPKGNQSAASAASYIYGYLAFALSGGDEATAGSGAAYKYQCAIRAMNGRQHQLFGVNGARGKLRALAKVKRQRACPENILKLANRLHVDDGVEGRNEMQLDARVEFLLGAADKVQLVKESVLNAFGEVVRKTVAIRHQDDTRPVVISGLSEEIDADVAKKIIERDI</sequence>
<accession>A0A5E7EWK0</accession>
<protein>
    <recommendedName>
        <fullName evidence="7">Replication gene A protein-like domain-containing protein</fullName>
    </recommendedName>
</protein>
<evidence type="ECO:0000256" key="6">
    <source>
        <dbReference type="ARBA" id="ARBA00022801"/>
    </source>
</evidence>
<evidence type="ECO:0000256" key="2">
    <source>
        <dbReference type="ARBA" id="ARBA00009260"/>
    </source>
</evidence>
<dbReference type="Pfam" id="PF05840">
    <property type="entry name" value="Phage_GPA"/>
    <property type="match status" value="1"/>
</dbReference>
<dbReference type="EMBL" id="CABVHW010000023">
    <property type="protein sequence ID" value="VVO30872.1"/>
    <property type="molecule type" value="Genomic_DNA"/>
</dbReference>
<keyword evidence="4" id="KW-0540">Nuclease</keyword>
<keyword evidence="3" id="KW-0235">DNA replication</keyword>
<evidence type="ECO:0000256" key="1">
    <source>
        <dbReference type="ARBA" id="ARBA00003293"/>
    </source>
</evidence>
<feature type="domain" description="Replication gene A protein-like" evidence="7">
    <location>
        <begin position="96"/>
        <end position="350"/>
    </location>
</feature>
<comment type="function">
    <text evidence="1">Possible endonuclease which induces a single-strand cut and initiates DNA replication.</text>
</comment>
<name>A0A5E7EWK0_PSEFL</name>
<organism evidence="8 9">
    <name type="scientific">Pseudomonas fluorescens</name>
    <dbReference type="NCBI Taxonomy" id="294"/>
    <lineage>
        <taxon>Bacteria</taxon>
        <taxon>Pseudomonadati</taxon>
        <taxon>Pseudomonadota</taxon>
        <taxon>Gammaproteobacteria</taxon>
        <taxon>Pseudomonadales</taxon>
        <taxon>Pseudomonadaceae</taxon>
        <taxon>Pseudomonas</taxon>
    </lineage>
</organism>
<dbReference type="AlphaFoldDB" id="A0A5E7EWK0"/>
<keyword evidence="5" id="KW-0255">Endonuclease</keyword>
<evidence type="ECO:0000256" key="4">
    <source>
        <dbReference type="ARBA" id="ARBA00022722"/>
    </source>
</evidence>
<evidence type="ECO:0000313" key="8">
    <source>
        <dbReference type="EMBL" id="VVO30872.1"/>
    </source>
</evidence>
<evidence type="ECO:0000313" key="9">
    <source>
        <dbReference type="Proteomes" id="UP000381093"/>
    </source>
</evidence>
<evidence type="ECO:0000256" key="3">
    <source>
        <dbReference type="ARBA" id="ARBA00022705"/>
    </source>
</evidence>
<reference evidence="8 9" key="1">
    <citation type="submission" date="2019-09" db="EMBL/GenBank/DDBJ databases">
        <authorList>
            <person name="Chandra G."/>
            <person name="Truman W A."/>
        </authorList>
    </citation>
    <scope>NUCLEOTIDE SEQUENCE [LARGE SCALE GENOMIC DNA]</scope>
    <source>
        <strain evidence="8">PS710</strain>
    </source>
</reference>
<comment type="similarity">
    <text evidence="2">Belongs to the phage GPA family.</text>
</comment>
<keyword evidence="6" id="KW-0378">Hydrolase</keyword>
<dbReference type="GO" id="GO:0016787">
    <property type="term" value="F:hydrolase activity"/>
    <property type="evidence" value="ECO:0007669"/>
    <property type="project" value="UniProtKB-KW"/>
</dbReference>
<gene>
    <name evidence="8" type="ORF">PS710_05013</name>
</gene>
<proteinExistence type="inferred from homology"/>
<dbReference type="GO" id="GO:0004519">
    <property type="term" value="F:endonuclease activity"/>
    <property type="evidence" value="ECO:0007669"/>
    <property type="project" value="UniProtKB-KW"/>
</dbReference>
<evidence type="ECO:0000259" key="7">
    <source>
        <dbReference type="Pfam" id="PF05840"/>
    </source>
</evidence>
<dbReference type="Proteomes" id="UP000381093">
    <property type="component" value="Unassembled WGS sequence"/>
</dbReference>